<dbReference type="EMBL" id="VRSV01000001">
    <property type="protein sequence ID" value="TXK13658.1"/>
    <property type="molecule type" value="Genomic_DNA"/>
</dbReference>
<feature type="site" description="Transition state stabilizer" evidence="7">
    <location>
        <position position="190"/>
    </location>
</feature>
<dbReference type="GO" id="GO:0008311">
    <property type="term" value="F:double-stranded DNA 3'-5' DNA exonuclease activity"/>
    <property type="evidence" value="ECO:0007669"/>
    <property type="project" value="InterPro"/>
</dbReference>
<feature type="domain" description="Endonuclease/exonuclease/phosphatase" evidence="8">
    <location>
        <begin position="44"/>
        <end position="306"/>
    </location>
</feature>
<dbReference type="InterPro" id="IPR005135">
    <property type="entry name" value="Endo/exonuclease/phosphatase"/>
</dbReference>
<protein>
    <submittedName>
        <fullName evidence="9">Exodeoxyribonuclease III</fullName>
    </submittedName>
</protein>
<dbReference type="NCBIfam" id="TIGR00633">
    <property type="entry name" value="xth"/>
    <property type="match status" value="1"/>
</dbReference>
<dbReference type="InterPro" id="IPR036691">
    <property type="entry name" value="Endo/exonu/phosph_ase_sf"/>
</dbReference>
<reference evidence="9 10" key="1">
    <citation type="submission" date="2019-08" db="EMBL/GenBank/DDBJ databases">
        <authorList>
            <person name="Dong K."/>
        </authorList>
    </citation>
    <scope>NUCLEOTIDE SEQUENCE [LARGE SCALE GENOMIC DNA]</scope>
    <source>
        <strain evidence="9 10">JCM14558</strain>
    </source>
</reference>
<dbReference type="AlphaFoldDB" id="A0A5C8I3J8"/>
<feature type="binding site" evidence="6">
    <location>
        <position position="190"/>
    </location>
    <ligand>
        <name>Mg(2+)</name>
        <dbReference type="ChEBI" id="CHEBI:18420"/>
        <label>1</label>
    </ligand>
</feature>
<accession>A0A5C8I3J8</accession>
<feature type="binding site" evidence="6">
    <location>
        <position position="306"/>
    </location>
    <ligand>
        <name>Mg(2+)</name>
        <dbReference type="ChEBI" id="CHEBI:18420"/>
        <label>1</label>
    </ligand>
</feature>
<organism evidence="9 10">
    <name type="scientific">Microbacterium hatanonis</name>
    <dbReference type="NCBI Taxonomy" id="404366"/>
    <lineage>
        <taxon>Bacteria</taxon>
        <taxon>Bacillati</taxon>
        <taxon>Actinomycetota</taxon>
        <taxon>Actinomycetes</taxon>
        <taxon>Micrococcales</taxon>
        <taxon>Microbacteriaceae</taxon>
        <taxon>Microbacterium</taxon>
    </lineage>
</organism>
<keyword evidence="6" id="KW-0464">Manganese</keyword>
<dbReference type="Gene3D" id="3.60.10.10">
    <property type="entry name" value="Endonuclease/exonuclease/phosphatase"/>
    <property type="match status" value="1"/>
</dbReference>
<dbReference type="PROSITE" id="PS51435">
    <property type="entry name" value="AP_NUCLEASE_F1_4"/>
    <property type="match status" value="1"/>
</dbReference>
<keyword evidence="10" id="KW-1185">Reference proteome</keyword>
<proteinExistence type="inferred from homology"/>
<comment type="similarity">
    <text evidence="1">Belongs to the DNA repair enzymes AP/ExoA family.</text>
</comment>
<sequence>MWRIPANDGIDSYRHVQRGVAVAAAVSGPEVKLAVVSRSVRIVSMNVNGIRAAVRNGMNDWLAEADADILAIQEVRATADDLRTALPGWEIVNDEALAKGRAGVAIASRLAPVDVRTSLSADPVDSAGRWIEGDFDIDGETVTVVSAYVHSGEVGTPKQEAKWGFLDAMEKRMPQLAAERPLALIMGDLNVGHRELDIRNWKGNVKKAGFLPRERGYFDRFLGEAGATVTGVDGSVGTGLGWIDIGRRHAGEVDGPYTWWSSRGKAFDTDTGWRIDYHLATPALAERVTDYRIGRAPSWDTRWSDHAPVVADYTLGL</sequence>
<evidence type="ECO:0000256" key="5">
    <source>
        <dbReference type="PIRSR" id="PIRSR604808-1"/>
    </source>
</evidence>
<gene>
    <name evidence="9" type="ORF">FVP77_09875</name>
</gene>
<dbReference type="Pfam" id="PF03372">
    <property type="entry name" value="Exo_endo_phos"/>
    <property type="match status" value="1"/>
</dbReference>
<evidence type="ECO:0000256" key="1">
    <source>
        <dbReference type="ARBA" id="ARBA00007092"/>
    </source>
</evidence>
<keyword evidence="3" id="KW-0378">Hydrolase</keyword>
<evidence type="ECO:0000256" key="6">
    <source>
        <dbReference type="PIRSR" id="PIRSR604808-2"/>
    </source>
</evidence>
<dbReference type="GO" id="GO:0006281">
    <property type="term" value="P:DNA repair"/>
    <property type="evidence" value="ECO:0007669"/>
    <property type="project" value="InterPro"/>
</dbReference>
<name>A0A5C8I3J8_9MICO</name>
<evidence type="ECO:0000256" key="7">
    <source>
        <dbReference type="PIRSR" id="PIRSR604808-3"/>
    </source>
</evidence>
<evidence type="ECO:0000256" key="4">
    <source>
        <dbReference type="ARBA" id="ARBA00022842"/>
    </source>
</evidence>
<dbReference type="OrthoDB" id="9803914at2"/>
<feature type="active site" evidence="5">
    <location>
        <position position="148"/>
    </location>
</feature>
<dbReference type="InterPro" id="IPR004808">
    <property type="entry name" value="AP_endonuc_1"/>
</dbReference>
<feature type="site" description="Interaction with DNA substrate" evidence="7">
    <location>
        <position position="306"/>
    </location>
</feature>
<feature type="active site" description="Proton donor/acceptor" evidence="5">
    <location>
        <position position="188"/>
    </location>
</feature>
<dbReference type="SUPFAM" id="SSF56219">
    <property type="entry name" value="DNase I-like"/>
    <property type="match status" value="1"/>
</dbReference>
<feature type="binding site" evidence="6">
    <location>
        <position position="74"/>
    </location>
    <ligand>
        <name>Mg(2+)</name>
        <dbReference type="ChEBI" id="CHEBI:18420"/>
        <label>1</label>
    </ligand>
</feature>
<dbReference type="PANTHER" id="PTHR43250:SF2">
    <property type="entry name" value="EXODEOXYRIBONUCLEASE III"/>
    <property type="match status" value="1"/>
</dbReference>
<evidence type="ECO:0000313" key="10">
    <source>
        <dbReference type="Proteomes" id="UP000321034"/>
    </source>
</evidence>
<feature type="binding site" evidence="6">
    <location>
        <position position="188"/>
    </location>
    <ligand>
        <name>Mg(2+)</name>
        <dbReference type="ChEBI" id="CHEBI:18420"/>
        <label>1</label>
    </ligand>
</feature>
<feature type="site" description="Important for catalytic activity" evidence="7">
    <location>
        <position position="276"/>
    </location>
</feature>
<feature type="binding site" evidence="6">
    <location>
        <position position="305"/>
    </location>
    <ligand>
        <name>Mg(2+)</name>
        <dbReference type="ChEBI" id="CHEBI:18420"/>
        <label>1</label>
    </ligand>
</feature>
<evidence type="ECO:0000256" key="3">
    <source>
        <dbReference type="ARBA" id="ARBA00022801"/>
    </source>
</evidence>
<evidence type="ECO:0000256" key="2">
    <source>
        <dbReference type="ARBA" id="ARBA00022723"/>
    </source>
</evidence>
<feature type="binding site" evidence="6">
    <location>
        <position position="46"/>
    </location>
    <ligand>
        <name>Mg(2+)</name>
        <dbReference type="ChEBI" id="CHEBI:18420"/>
        <label>1</label>
    </ligand>
</feature>
<comment type="cofactor">
    <cofactor evidence="6">
        <name>Mg(2+)</name>
        <dbReference type="ChEBI" id="CHEBI:18420"/>
    </cofactor>
    <cofactor evidence="6">
        <name>Mn(2+)</name>
        <dbReference type="ChEBI" id="CHEBI:29035"/>
    </cofactor>
    <text evidence="6">Probably binds two magnesium or manganese ions per subunit.</text>
</comment>
<comment type="caution">
    <text evidence="9">The sequence shown here is derived from an EMBL/GenBank/DDBJ whole genome shotgun (WGS) entry which is preliminary data.</text>
</comment>
<dbReference type="Proteomes" id="UP000321034">
    <property type="component" value="Unassembled WGS sequence"/>
</dbReference>
<dbReference type="InterPro" id="IPR037493">
    <property type="entry name" value="ExoIII-like"/>
</dbReference>
<keyword evidence="2 6" id="KW-0479">Metal-binding</keyword>
<keyword evidence="4 6" id="KW-0460">Magnesium</keyword>
<evidence type="ECO:0000259" key="8">
    <source>
        <dbReference type="Pfam" id="PF03372"/>
    </source>
</evidence>
<dbReference type="PANTHER" id="PTHR43250">
    <property type="entry name" value="EXODEOXYRIBONUCLEASE III"/>
    <property type="match status" value="1"/>
</dbReference>
<feature type="active site" description="Proton acceptor" evidence="5">
    <location>
        <position position="306"/>
    </location>
</feature>
<dbReference type="GO" id="GO:0046872">
    <property type="term" value="F:metal ion binding"/>
    <property type="evidence" value="ECO:0007669"/>
    <property type="project" value="UniProtKB-KW"/>
</dbReference>
<evidence type="ECO:0000313" key="9">
    <source>
        <dbReference type="EMBL" id="TXK13658.1"/>
    </source>
</evidence>